<dbReference type="Gene3D" id="3.40.50.1820">
    <property type="entry name" value="alpha/beta hydrolase"/>
    <property type="match status" value="1"/>
</dbReference>
<accession>A0AAV0BH17</accession>
<dbReference type="InterPro" id="IPR029058">
    <property type="entry name" value="AB_hydrolase_fold"/>
</dbReference>
<dbReference type="Pfam" id="PF12697">
    <property type="entry name" value="Abhydrolase_6"/>
    <property type="match status" value="1"/>
</dbReference>
<sequence length="435" mass="48019">MPITGYAQDLFEGLPKTFPPDLLLPLLTPLVGHPSEEALARLPARKAGKPTFTSLDDWEVSTHVFPAAYPRSLRGSTTSDEIFFPEEGSPGLRSVKSNQALTPVLVHSLGLHKESWEPVLSGILTSSSADSIDEIWSLDLVQHGDSALLNKGNIGEIYDLNDSVRDTLQFILAYLPERSNQAGVLPMVLPRKEPLNPDMLLLDYSKSKSIESPGIIRSRRVSLWGYSIGGSLAALAITTLPQIFHSSFLIEPILTPEEGFSDVGMYLASQISSIPTEWASREIATAFFSLNEPKNKLKSWLPIAIENFVKFGWIEKTPGQSKIVNKSNLINVASSFTNSRDRATKGFQRLVKMRENAEGFASIPQLHIILSHPRSSQIPESYVKKINDMIKPDTEIVRIYSDHLIIGASPIHLAGAIARKLASLPPEDILLKYIH</sequence>
<dbReference type="SUPFAM" id="SSF53474">
    <property type="entry name" value="alpha/beta-Hydrolases"/>
    <property type="match status" value="1"/>
</dbReference>
<proteinExistence type="predicted"/>
<organism evidence="2 3">
    <name type="scientific">Phakopsora pachyrhizi</name>
    <name type="common">Asian soybean rust disease fungus</name>
    <dbReference type="NCBI Taxonomy" id="170000"/>
    <lineage>
        <taxon>Eukaryota</taxon>
        <taxon>Fungi</taxon>
        <taxon>Dikarya</taxon>
        <taxon>Basidiomycota</taxon>
        <taxon>Pucciniomycotina</taxon>
        <taxon>Pucciniomycetes</taxon>
        <taxon>Pucciniales</taxon>
        <taxon>Phakopsoraceae</taxon>
        <taxon>Phakopsora</taxon>
    </lineage>
</organism>
<reference evidence="2" key="1">
    <citation type="submission" date="2022-06" db="EMBL/GenBank/DDBJ databases">
        <authorList>
            <consortium name="SYNGENTA / RWTH Aachen University"/>
        </authorList>
    </citation>
    <scope>NUCLEOTIDE SEQUENCE</scope>
</reference>
<evidence type="ECO:0000259" key="1">
    <source>
        <dbReference type="Pfam" id="PF12697"/>
    </source>
</evidence>
<name>A0AAV0BH17_PHAPC</name>
<dbReference type="InterPro" id="IPR000073">
    <property type="entry name" value="AB_hydrolase_1"/>
</dbReference>
<gene>
    <name evidence="2" type="ORF">PPACK8108_LOCUS20641</name>
</gene>
<dbReference type="EMBL" id="CALTRL010005769">
    <property type="protein sequence ID" value="CAH7686041.1"/>
    <property type="molecule type" value="Genomic_DNA"/>
</dbReference>
<keyword evidence="3" id="KW-1185">Reference proteome</keyword>
<evidence type="ECO:0000313" key="2">
    <source>
        <dbReference type="EMBL" id="CAH7686041.1"/>
    </source>
</evidence>
<protein>
    <submittedName>
        <fullName evidence="2">Expressed protein</fullName>
    </submittedName>
</protein>
<comment type="caution">
    <text evidence="2">The sequence shown here is derived from an EMBL/GenBank/DDBJ whole genome shotgun (WGS) entry which is preliminary data.</text>
</comment>
<dbReference type="Proteomes" id="UP001153365">
    <property type="component" value="Unassembled WGS sequence"/>
</dbReference>
<evidence type="ECO:0000313" key="3">
    <source>
        <dbReference type="Proteomes" id="UP001153365"/>
    </source>
</evidence>
<dbReference type="AlphaFoldDB" id="A0AAV0BH17"/>
<feature type="domain" description="AB hydrolase-1" evidence="1">
    <location>
        <begin position="104"/>
        <end position="289"/>
    </location>
</feature>